<dbReference type="Gene3D" id="3.40.30.10">
    <property type="entry name" value="Glutaredoxin"/>
    <property type="match status" value="1"/>
</dbReference>
<name>A0ABR7XTU6_9SPHI</name>
<keyword evidence="5" id="KW-0732">Signal</keyword>
<dbReference type="InterPro" id="IPR013740">
    <property type="entry name" value="Redoxin"/>
</dbReference>
<gene>
    <name evidence="7" type="ORF">H8B21_13420</name>
</gene>
<dbReference type="CDD" id="cd02966">
    <property type="entry name" value="TlpA_like_family"/>
    <property type="match status" value="1"/>
</dbReference>
<organism evidence="7 8">
    <name type="scientific">Sphingobacterium chuzhouense</name>
    <dbReference type="NCBI Taxonomy" id="1742264"/>
    <lineage>
        <taxon>Bacteria</taxon>
        <taxon>Pseudomonadati</taxon>
        <taxon>Bacteroidota</taxon>
        <taxon>Sphingobacteriia</taxon>
        <taxon>Sphingobacteriales</taxon>
        <taxon>Sphingobacteriaceae</taxon>
        <taxon>Sphingobacterium</taxon>
    </lineage>
</organism>
<evidence type="ECO:0000256" key="4">
    <source>
        <dbReference type="ARBA" id="ARBA00023284"/>
    </source>
</evidence>
<dbReference type="Proteomes" id="UP000651112">
    <property type="component" value="Unassembled WGS sequence"/>
</dbReference>
<feature type="domain" description="Thioredoxin" evidence="6">
    <location>
        <begin position="346"/>
        <end position="490"/>
    </location>
</feature>
<evidence type="ECO:0000256" key="1">
    <source>
        <dbReference type="ARBA" id="ARBA00004196"/>
    </source>
</evidence>
<dbReference type="Pfam" id="PF08534">
    <property type="entry name" value="Redoxin"/>
    <property type="match status" value="1"/>
</dbReference>
<keyword evidence="8" id="KW-1185">Reference proteome</keyword>
<keyword evidence="4" id="KW-0676">Redox-active center</keyword>
<dbReference type="EMBL" id="JACNYL010000003">
    <property type="protein sequence ID" value="MBD1422571.1"/>
    <property type="molecule type" value="Genomic_DNA"/>
</dbReference>
<feature type="chain" id="PRO_5045361174" evidence="5">
    <location>
        <begin position="23"/>
        <end position="493"/>
    </location>
</feature>
<accession>A0ABR7XTU6</accession>
<comment type="caution">
    <text evidence="7">The sequence shown here is derived from an EMBL/GenBank/DDBJ whole genome shotgun (WGS) entry which is preliminary data.</text>
</comment>
<dbReference type="PROSITE" id="PS51352">
    <property type="entry name" value="THIOREDOXIN_2"/>
    <property type="match status" value="1"/>
</dbReference>
<evidence type="ECO:0000256" key="5">
    <source>
        <dbReference type="SAM" id="SignalP"/>
    </source>
</evidence>
<reference evidence="7 8" key="1">
    <citation type="submission" date="2020-08" db="EMBL/GenBank/DDBJ databases">
        <title>Sphingobacterium sp. DN00404 isolated from aquaculture water.</title>
        <authorList>
            <person name="Zhang M."/>
        </authorList>
    </citation>
    <scope>NUCLEOTIDE SEQUENCE [LARGE SCALE GENOMIC DNA]</scope>
    <source>
        <strain evidence="7 8">KCTC 42746</strain>
    </source>
</reference>
<dbReference type="SUPFAM" id="SSF52833">
    <property type="entry name" value="Thioredoxin-like"/>
    <property type="match status" value="1"/>
</dbReference>
<dbReference type="RefSeq" id="WP_190314284.1">
    <property type="nucleotide sequence ID" value="NZ_JACNYL010000003.1"/>
</dbReference>
<dbReference type="InterPro" id="IPR013766">
    <property type="entry name" value="Thioredoxin_domain"/>
</dbReference>
<evidence type="ECO:0000259" key="6">
    <source>
        <dbReference type="PROSITE" id="PS51352"/>
    </source>
</evidence>
<sequence length="493" mass="56334">MKKKYKIVLLFLTALFINSNYAALNNNSAATVIISFEEEFLSKSDLTLEVSVFSYYHVKAVDLYDEKYRRSVDKQDVTIGIPLRSDISLVKIEVFDNGESLVGLFPTRVYLVEPGDSLSFRVGDKIFLEGVDNEKNRIRERLSSVAKSMTANWLGYYIKQENIHRYYAVRNDLYNAIVERKLELLEKNRDKVSDRAYAYIKEECIYTTESKRITTLQGGVETGAPYQGILKKYVFQEYQNTMKERTGSSGESYAYTNYIIDLLTAGYLIQEYVKNPSSAPTVDLNIIIDDLAKMNLEQENGDKIIAFLFSRFATAAKGGEQAIEKALDFVRDSRIKSYLLDVKEKRYTNSDVYPFRLEDVDGNIYTPESFKGKKVVLDFWFNGCTGCALLHKELEKIEKNLNDSSVLFISVNVDAKRDKWLQGIASGKYTSEGGINLRIIDPKPNIASYYGFFSFPQLLMIDGKGSLVSYNPPRPINVSGRKEFVEMLIRMKN</sequence>
<keyword evidence="3" id="KW-1015">Disulfide bond</keyword>
<evidence type="ECO:0000256" key="2">
    <source>
        <dbReference type="ARBA" id="ARBA00022748"/>
    </source>
</evidence>
<comment type="subcellular location">
    <subcellularLocation>
        <location evidence="1">Cell envelope</location>
    </subcellularLocation>
</comment>
<proteinExistence type="predicted"/>
<evidence type="ECO:0000313" key="7">
    <source>
        <dbReference type="EMBL" id="MBD1422571.1"/>
    </source>
</evidence>
<protein>
    <submittedName>
        <fullName evidence="7">TlpA family protein disulfide reductase</fullName>
    </submittedName>
</protein>
<evidence type="ECO:0000313" key="8">
    <source>
        <dbReference type="Proteomes" id="UP000651112"/>
    </source>
</evidence>
<dbReference type="InterPro" id="IPR050553">
    <property type="entry name" value="Thioredoxin_ResA/DsbE_sf"/>
</dbReference>
<feature type="signal peptide" evidence="5">
    <location>
        <begin position="1"/>
        <end position="22"/>
    </location>
</feature>
<dbReference type="InterPro" id="IPR036249">
    <property type="entry name" value="Thioredoxin-like_sf"/>
</dbReference>
<evidence type="ECO:0000256" key="3">
    <source>
        <dbReference type="ARBA" id="ARBA00023157"/>
    </source>
</evidence>
<dbReference type="PANTHER" id="PTHR42852">
    <property type="entry name" value="THIOL:DISULFIDE INTERCHANGE PROTEIN DSBE"/>
    <property type="match status" value="1"/>
</dbReference>
<keyword evidence="2" id="KW-0201">Cytochrome c-type biogenesis</keyword>
<dbReference type="PANTHER" id="PTHR42852:SF6">
    <property type="entry name" value="THIOL:DISULFIDE INTERCHANGE PROTEIN DSBE"/>
    <property type="match status" value="1"/>
</dbReference>